<reference evidence="8" key="1">
    <citation type="submission" date="2016-04" db="EMBL/GenBank/DDBJ databases">
        <title>Cephalotus genome sequencing.</title>
        <authorList>
            <person name="Fukushima K."/>
            <person name="Hasebe M."/>
            <person name="Fang X."/>
        </authorList>
    </citation>
    <scope>NUCLEOTIDE SEQUENCE [LARGE SCALE GENOMIC DNA]</scope>
    <source>
        <strain evidence="8">cv. St1</strain>
    </source>
</reference>
<dbReference type="GO" id="GO:0070761">
    <property type="term" value="C:pre-snoRNP complex"/>
    <property type="evidence" value="ECO:0007669"/>
    <property type="project" value="TreeGrafter"/>
</dbReference>
<evidence type="ECO:0000256" key="3">
    <source>
        <dbReference type="ARBA" id="ARBA00022833"/>
    </source>
</evidence>
<dbReference type="PROSITE" id="PS51083">
    <property type="entry name" value="ZF_HIT"/>
    <property type="match status" value="1"/>
</dbReference>
<dbReference type="GO" id="GO:0005634">
    <property type="term" value="C:nucleus"/>
    <property type="evidence" value="ECO:0007669"/>
    <property type="project" value="TreeGrafter"/>
</dbReference>
<proteinExistence type="predicted"/>
<evidence type="ECO:0000256" key="5">
    <source>
        <dbReference type="SAM" id="MobiDB-lite"/>
    </source>
</evidence>
<dbReference type="Proteomes" id="UP000187406">
    <property type="component" value="Unassembled WGS sequence"/>
</dbReference>
<name>A0A1Q3B733_CEPFO</name>
<dbReference type="GO" id="GO:0048254">
    <property type="term" value="P:snoRNA localization"/>
    <property type="evidence" value="ECO:0007669"/>
    <property type="project" value="TreeGrafter"/>
</dbReference>
<dbReference type="Pfam" id="PF04438">
    <property type="entry name" value="zf-HIT"/>
    <property type="match status" value="1"/>
</dbReference>
<dbReference type="OrthoDB" id="18412at2759"/>
<dbReference type="PANTHER" id="PTHR13483:SF11">
    <property type="entry name" value="ZINC FINGER HIT DOMAIN-CONTAINING PROTEIN 3"/>
    <property type="match status" value="1"/>
</dbReference>
<evidence type="ECO:0000259" key="6">
    <source>
        <dbReference type="PROSITE" id="PS51083"/>
    </source>
</evidence>
<gene>
    <name evidence="7" type="ORF">CFOL_v3_07364</name>
</gene>
<sequence>MVPRPPRQCQVCNEAPSKYKCPSCLVPYCSLVCYKKHKEIPCAKPVSPKQKPTPRPKLPVEKPLHVDKPSEVLQKSQLESIASSSEICNALKDENLQELVNKIDSSPDAENELDKAMELDVFRIFTDKIFSAIGP</sequence>
<dbReference type="EMBL" id="BDDD01000328">
    <property type="protein sequence ID" value="GAV63846.1"/>
    <property type="molecule type" value="Genomic_DNA"/>
</dbReference>
<dbReference type="PANTHER" id="PTHR13483">
    <property type="entry name" value="BOX C_D SNORNA PROTEIN 1-RELATED"/>
    <property type="match status" value="1"/>
</dbReference>
<dbReference type="FunCoup" id="A0A1Q3B733">
    <property type="interactions" value="2196"/>
</dbReference>
<evidence type="ECO:0000313" key="8">
    <source>
        <dbReference type="Proteomes" id="UP000187406"/>
    </source>
</evidence>
<evidence type="ECO:0000256" key="4">
    <source>
        <dbReference type="PROSITE-ProRule" id="PRU00453"/>
    </source>
</evidence>
<evidence type="ECO:0000256" key="1">
    <source>
        <dbReference type="ARBA" id="ARBA00022723"/>
    </source>
</evidence>
<evidence type="ECO:0000313" key="7">
    <source>
        <dbReference type="EMBL" id="GAV63846.1"/>
    </source>
</evidence>
<dbReference type="InterPro" id="IPR051639">
    <property type="entry name" value="BCD1"/>
</dbReference>
<keyword evidence="8" id="KW-1185">Reference proteome</keyword>
<feature type="domain" description="HIT-type" evidence="6">
    <location>
        <begin position="9"/>
        <end position="42"/>
    </location>
</feature>
<evidence type="ECO:0000256" key="2">
    <source>
        <dbReference type="ARBA" id="ARBA00022771"/>
    </source>
</evidence>
<feature type="region of interest" description="Disordered" evidence="5">
    <location>
        <begin position="43"/>
        <end position="66"/>
    </location>
</feature>
<accession>A0A1Q3B733</accession>
<organism evidence="7 8">
    <name type="scientific">Cephalotus follicularis</name>
    <name type="common">Albany pitcher plant</name>
    <dbReference type="NCBI Taxonomy" id="3775"/>
    <lineage>
        <taxon>Eukaryota</taxon>
        <taxon>Viridiplantae</taxon>
        <taxon>Streptophyta</taxon>
        <taxon>Embryophyta</taxon>
        <taxon>Tracheophyta</taxon>
        <taxon>Spermatophyta</taxon>
        <taxon>Magnoliopsida</taxon>
        <taxon>eudicotyledons</taxon>
        <taxon>Gunneridae</taxon>
        <taxon>Pentapetalae</taxon>
        <taxon>rosids</taxon>
        <taxon>fabids</taxon>
        <taxon>Oxalidales</taxon>
        <taxon>Cephalotaceae</taxon>
        <taxon>Cephalotus</taxon>
    </lineage>
</organism>
<keyword evidence="3" id="KW-0862">Zinc</keyword>
<dbReference type="Gene3D" id="3.30.60.190">
    <property type="match status" value="1"/>
</dbReference>
<keyword evidence="1" id="KW-0479">Metal-binding</keyword>
<dbReference type="GO" id="GO:0000463">
    <property type="term" value="P:maturation of LSU-rRNA from tricistronic rRNA transcript (SSU-rRNA, 5.8S rRNA, LSU-rRNA)"/>
    <property type="evidence" value="ECO:0007669"/>
    <property type="project" value="TreeGrafter"/>
</dbReference>
<dbReference type="GO" id="GO:0000492">
    <property type="term" value="P:box C/D snoRNP assembly"/>
    <property type="evidence" value="ECO:0007669"/>
    <property type="project" value="TreeGrafter"/>
</dbReference>
<protein>
    <submittedName>
        <fullName evidence="7">Zf-HIT domain-containing protein</fullName>
    </submittedName>
</protein>
<comment type="caution">
    <text evidence="7">The sequence shown here is derived from an EMBL/GenBank/DDBJ whole genome shotgun (WGS) entry which is preliminary data.</text>
</comment>
<dbReference type="STRING" id="3775.A0A1Q3B733"/>
<dbReference type="GO" id="GO:0008270">
    <property type="term" value="F:zinc ion binding"/>
    <property type="evidence" value="ECO:0007669"/>
    <property type="project" value="UniProtKB-UniRule"/>
</dbReference>
<dbReference type="AlphaFoldDB" id="A0A1Q3B733"/>
<dbReference type="InterPro" id="IPR007529">
    <property type="entry name" value="Znf_HIT"/>
</dbReference>
<dbReference type="InParanoid" id="A0A1Q3B733"/>
<dbReference type="CDD" id="cd23024">
    <property type="entry name" value="zf-HIT_ZNHIT2-3"/>
    <property type="match status" value="1"/>
</dbReference>
<dbReference type="SUPFAM" id="SSF144232">
    <property type="entry name" value="HIT/MYND zinc finger-like"/>
    <property type="match status" value="1"/>
</dbReference>
<keyword evidence="2 4" id="KW-0863">Zinc-finger</keyword>